<evidence type="ECO:0000313" key="8">
    <source>
        <dbReference type="Proteomes" id="UP000053144"/>
    </source>
</evidence>
<accession>A0A0L9VN49</accession>
<evidence type="ECO:0000313" key="7">
    <source>
        <dbReference type="EMBL" id="KOM56174.1"/>
    </source>
</evidence>
<evidence type="ECO:0000256" key="3">
    <source>
        <dbReference type="ARBA" id="ARBA00022614"/>
    </source>
</evidence>
<keyword evidence="6" id="KW-0175">Coiled coil</keyword>
<gene>
    <name evidence="7" type="ORF">LR48_Vigan10g206600</name>
</gene>
<dbReference type="PANTHER" id="PTHR32093">
    <property type="entry name" value="LEUCINE-RICH REPEAT EXTENSIN-LIKE PROTEIN 3-RELATED"/>
    <property type="match status" value="1"/>
</dbReference>
<sequence>MVLSPTRKPPTSSSASFYTTRTSSVIEEKNLTLDWVGPDVCNYTYVFCAQALDNPKIRTVVGIDLNHDDIVGYVPEELDLLTNLALLHINTIRFCGTVPHKFGKLKLLFELDLSNNRFAGKSSLGTVCWKIVQYVLFQTQDNHRWNMELISNQILPKIVGSSATSATMTLASPSSTPLTLFLPSLEPRYASEHCSLSNLPQPLPLPEALLTRRAKSVNSGSLANNRFHGCMPAVIDNMKGLNEIILMKNAFKSCFPEEIGLLKNLTVFDVSFKLLYSPLYFPCSPPPPPSMYSPPPPVYSPPPPPLVYSLPPHQESTTLEAMRKRRMIEKKEKDEEKLKQKWEEKRKSVRDVVVGCRHRSRGDLDAHSRRSCWWGKLRKAAFEGQVERESAEKQVEIEVGEADVEAVGEEDVEAVGEAEVQTVAPEIEVEVEVVGDVEAMVEVQTEAMIDVQPQTETVVDVQSQVEPELHVAGEVEVEVDVVSDVEVVVELQTKAVIDVQPEGEVEVEDDGVETQGEVESESNVEGNMHVGVNVDGQSDVEGQVEVEGEVEGNGVQGQRQGDVEAYDHLQHKFKSDLELTLCLG</sequence>
<evidence type="ECO:0000256" key="4">
    <source>
        <dbReference type="ARBA" id="ARBA00022729"/>
    </source>
</evidence>
<protein>
    <recommendedName>
        <fullName evidence="9">Leucine-rich repeat-containing N-terminal plant-type domain-containing protein</fullName>
    </recommendedName>
</protein>
<keyword evidence="4" id="KW-0732">Signal</keyword>
<dbReference type="PANTHER" id="PTHR32093:SF120">
    <property type="entry name" value="LEUCINE-RICH REPEAT EXTENSIN-LIKE PROTEIN 3-RELATED"/>
    <property type="match status" value="1"/>
</dbReference>
<comment type="subcellular location">
    <subcellularLocation>
        <location evidence="1">Secreted</location>
    </subcellularLocation>
</comment>
<dbReference type="InterPro" id="IPR051582">
    <property type="entry name" value="LRR_extensin-like_regulator"/>
</dbReference>
<dbReference type="SUPFAM" id="SSF52058">
    <property type="entry name" value="L domain-like"/>
    <property type="match status" value="1"/>
</dbReference>
<evidence type="ECO:0000256" key="1">
    <source>
        <dbReference type="ARBA" id="ARBA00004613"/>
    </source>
</evidence>
<dbReference type="GO" id="GO:0005576">
    <property type="term" value="C:extracellular region"/>
    <property type="evidence" value="ECO:0007669"/>
    <property type="project" value="UniProtKB-SubCell"/>
</dbReference>
<evidence type="ECO:0000256" key="2">
    <source>
        <dbReference type="ARBA" id="ARBA00022525"/>
    </source>
</evidence>
<dbReference type="Gramene" id="KOM56174">
    <property type="protein sequence ID" value="KOM56174"/>
    <property type="gene ID" value="LR48_Vigan10g206600"/>
</dbReference>
<keyword evidence="2" id="KW-0964">Secreted</keyword>
<evidence type="ECO:0000256" key="6">
    <source>
        <dbReference type="SAM" id="Coils"/>
    </source>
</evidence>
<dbReference type="Gene3D" id="3.80.10.10">
    <property type="entry name" value="Ribonuclease Inhibitor"/>
    <property type="match status" value="2"/>
</dbReference>
<keyword evidence="3" id="KW-0433">Leucine-rich repeat</keyword>
<dbReference type="AlphaFoldDB" id="A0A0L9VN49"/>
<evidence type="ECO:0000256" key="5">
    <source>
        <dbReference type="ARBA" id="ARBA00022737"/>
    </source>
</evidence>
<dbReference type="EMBL" id="CM003380">
    <property type="protein sequence ID" value="KOM56174.1"/>
    <property type="molecule type" value="Genomic_DNA"/>
</dbReference>
<dbReference type="InterPro" id="IPR032675">
    <property type="entry name" value="LRR_dom_sf"/>
</dbReference>
<organism evidence="7 8">
    <name type="scientific">Phaseolus angularis</name>
    <name type="common">Azuki bean</name>
    <name type="synonym">Vigna angularis</name>
    <dbReference type="NCBI Taxonomy" id="3914"/>
    <lineage>
        <taxon>Eukaryota</taxon>
        <taxon>Viridiplantae</taxon>
        <taxon>Streptophyta</taxon>
        <taxon>Embryophyta</taxon>
        <taxon>Tracheophyta</taxon>
        <taxon>Spermatophyta</taxon>
        <taxon>Magnoliopsida</taxon>
        <taxon>eudicotyledons</taxon>
        <taxon>Gunneridae</taxon>
        <taxon>Pentapetalae</taxon>
        <taxon>rosids</taxon>
        <taxon>fabids</taxon>
        <taxon>Fabales</taxon>
        <taxon>Fabaceae</taxon>
        <taxon>Papilionoideae</taxon>
        <taxon>50 kb inversion clade</taxon>
        <taxon>NPAAA clade</taxon>
        <taxon>indigoferoid/millettioid clade</taxon>
        <taxon>Phaseoleae</taxon>
        <taxon>Vigna</taxon>
    </lineage>
</organism>
<feature type="coiled-coil region" evidence="6">
    <location>
        <begin position="321"/>
        <end position="348"/>
    </location>
</feature>
<evidence type="ECO:0008006" key="9">
    <source>
        <dbReference type="Google" id="ProtNLM"/>
    </source>
</evidence>
<reference evidence="8" key="1">
    <citation type="journal article" date="2015" name="Proc. Natl. Acad. Sci. U.S.A.">
        <title>Genome sequencing of adzuki bean (Vigna angularis) provides insight into high starch and low fat accumulation and domestication.</title>
        <authorList>
            <person name="Yang K."/>
            <person name="Tian Z."/>
            <person name="Chen C."/>
            <person name="Luo L."/>
            <person name="Zhao B."/>
            <person name="Wang Z."/>
            <person name="Yu L."/>
            <person name="Li Y."/>
            <person name="Sun Y."/>
            <person name="Li W."/>
            <person name="Chen Y."/>
            <person name="Li Y."/>
            <person name="Zhang Y."/>
            <person name="Ai D."/>
            <person name="Zhao J."/>
            <person name="Shang C."/>
            <person name="Ma Y."/>
            <person name="Wu B."/>
            <person name="Wang M."/>
            <person name="Gao L."/>
            <person name="Sun D."/>
            <person name="Zhang P."/>
            <person name="Guo F."/>
            <person name="Wang W."/>
            <person name="Li Y."/>
            <person name="Wang J."/>
            <person name="Varshney R.K."/>
            <person name="Wang J."/>
            <person name="Ling H.Q."/>
            <person name="Wan P."/>
        </authorList>
    </citation>
    <scope>NUCLEOTIDE SEQUENCE</scope>
    <source>
        <strain evidence="8">cv. Jingnong 6</strain>
    </source>
</reference>
<proteinExistence type="predicted"/>
<name>A0A0L9VN49_PHAAN</name>
<keyword evidence="5" id="KW-0677">Repeat</keyword>
<dbReference type="Proteomes" id="UP000053144">
    <property type="component" value="Chromosome 10"/>
</dbReference>